<accession>A0A9D1RZG3</accession>
<evidence type="ECO:0000313" key="1">
    <source>
        <dbReference type="EMBL" id="HIW96609.1"/>
    </source>
</evidence>
<evidence type="ECO:0000313" key="2">
    <source>
        <dbReference type="Proteomes" id="UP000824189"/>
    </source>
</evidence>
<sequence>MSDSLSPLQLKLLEEVFPLEPTEHREPRTSLLGGNPHPYARFKIYERSLRYQRESASARIVQPGLLRISTQSGVEYVEHDQQSYVDALLGLVAVEPGFRVMWERTSKQLEVFRGERGCALKLSKEHQKEEPDAHQIQ</sequence>
<protein>
    <submittedName>
        <fullName evidence="1">Uncharacterized protein</fullName>
    </submittedName>
</protein>
<gene>
    <name evidence="1" type="ORF">H9867_09060</name>
</gene>
<name>A0A9D1RZG3_9CORY</name>
<reference evidence="1" key="2">
    <citation type="submission" date="2021-04" db="EMBL/GenBank/DDBJ databases">
        <authorList>
            <person name="Gilroy R."/>
        </authorList>
    </citation>
    <scope>NUCLEOTIDE SEQUENCE</scope>
    <source>
        <strain evidence="1">4376</strain>
    </source>
</reference>
<reference evidence="1" key="1">
    <citation type="journal article" date="2021" name="PeerJ">
        <title>Extensive microbial diversity within the chicken gut microbiome revealed by metagenomics and culture.</title>
        <authorList>
            <person name="Gilroy R."/>
            <person name="Ravi A."/>
            <person name="Getino M."/>
            <person name="Pursley I."/>
            <person name="Horton D.L."/>
            <person name="Alikhan N.F."/>
            <person name="Baker D."/>
            <person name="Gharbi K."/>
            <person name="Hall N."/>
            <person name="Watson M."/>
            <person name="Adriaenssens E.M."/>
            <person name="Foster-Nyarko E."/>
            <person name="Jarju S."/>
            <person name="Secka A."/>
            <person name="Antonio M."/>
            <person name="Oren A."/>
            <person name="Chaudhuri R.R."/>
            <person name="La Ragione R."/>
            <person name="Hildebrand F."/>
            <person name="Pallen M.J."/>
        </authorList>
    </citation>
    <scope>NUCLEOTIDE SEQUENCE</scope>
    <source>
        <strain evidence="1">4376</strain>
    </source>
</reference>
<proteinExistence type="predicted"/>
<comment type="caution">
    <text evidence="1">The sequence shown here is derived from an EMBL/GenBank/DDBJ whole genome shotgun (WGS) entry which is preliminary data.</text>
</comment>
<organism evidence="1 2">
    <name type="scientific">Candidatus Corynebacterium gallistercoris</name>
    <dbReference type="NCBI Taxonomy" id="2838530"/>
    <lineage>
        <taxon>Bacteria</taxon>
        <taxon>Bacillati</taxon>
        <taxon>Actinomycetota</taxon>
        <taxon>Actinomycetes</taxon>
        <taxon>Mycobacteriales</taxon>
        <taxon>Corynebacteriaceae</taxon>
        <taxon>Corynebacterium</taxon>
    </lineage>
</organism>
<dbReference type="AlphaFoldDB" id="A0A9D1RZG3"/>
<dbReference type="EMBL" id="DXFZ01000108">
    <property type="protein sequence ID" value="HIW96609.1"/>
    <property type="molecule type" value="Genomic_DNA"/>
</dbReference>
<dbReference type="Proteomes" id="UP000824189">
    <property type="component" value="Unassembled WGS sequence"/>
</dbReference>